<dbReference type="GO" id="GO:0005829">
    <property type="term" value="C:cytosol"/>
    <property type="evidence" value="ECO:0007669"/>
    <property type="project" value="TreeGrafter"/>
</dbReference>
<dbReference type="PANTHER" id="PTHR43097:SF5">
    <property type="entry name" value="GLUTAMATE--TRNA LIGASE"/>
    <property type="match status" value="1"/>
</dbReference>
<dbReference type="Proteomes" id="UP001152561">
    <property type="component" value="Unassembled WGS sequence"/>
</dbReference>
<dbReference type="InterPro" id="IPR011035">
    <property type="entry name" value="Ribosomal_bL25/Gln-tRNA_synth"/>
</dbReference>
<evidence type="ECO:0000313" key="4">
    <source>
        <dbReference type="Proteomes" id="UP001152561"/>
    </source>
</evidence>
<proteinExistence type="predicted"/>
<accession>A0A9Q1MZE8</accession>
<dbReference type="GO" id="GO:0006424">
    <property type="term" value="P:glutamyl-tRNA aminoacylation"/>
    <property type="evidence" value="ECO:0007669"/>
    <property type="project" value="TreeGrafter"/>
</dbReference>
<dbReference type="GO" id="GO:0004818">
    <property type="term" value="F:glutamate-tRNA ligase activity"/>
    <property type="evidence" value="ECO:0007669"/>
    <property type="project" value="TreeGrafter"/>
</dbReference>
<dbReference type="SUPFAM" id="SSF50715">
    <property type="entry name" value="Ribosomal protein L25-like"/>
    <property type="match status" value="1"/>
</dbReference>
<evidence type="ECO:0000256" key="1">
    <source>
        <dbReference type="ARBA" id="ARBA00022917"/>
    </source>
</evidence>
<dbReference type="Pfam" id="PF20974">
    <property type="entry name" value="tRNA-synt_1c_C2"/>
    <property type="match status" value="1"/>
</dbReference>
<sequence>MGFQGRYERLGGVEERVIAIRPRRCWLINKMNGRFRGIKLSRTRKLNWKAFSSLVKLPRRIARIYGEIVNKMKNMEDLEEDENFVDVVNPCTRKETPALGDSNMRNLKCGDVLQLERKGYFRCHVPFLIPTKRIVLFAIPDGRQQPVLRFAVPDGKTK</sequence>
<dbReference type="InterPro" id="IPR050132">
    <property type="entry name" value="Gln/Glu-tRNA_Ligase"/>
</dbReference>
<protein>
    <recommendedName>
        <fullName evidence="2">tRNA synthetases class I (E and Q) anti-codon binding domain-containing protein</fullName>
    </recommendedName>
</protein>
<dbReference type="Gene3D" id="2.40.240.10">
    <property type="entry name" value="Ribosomal Protein L25, Chain P"/>
    <property type="match status" value="1"/>
</dbReference>
<dbReference type="OrthoDB" id="1263066at2759"/>
<dbReference type="PANTHER" id="PTHR43097">
    <property type="entry name" value="GLUTAMINE-TRNA LIGASE"/>
    <property type="match status" value="1"/>
</dbReference>
<keyword evidence="1" id="KW-0648">Protein biosynthesis</keyword>
<dbReference type="GO" id="GO:0017102">
    <property type="term" value="C:methionyl glutamyl tRNA synthetase complex"/>
    <property type="evidence" value="ECO:0007669"/>
    <property type="project" value="TreeGrafter"/>
</dbReference>
<feature type="domain" description="tRNA synthetases class I (E and Q) anti-codon binding" evidence="2">
    <location>
        <begin position="63"/>
        <end position="123"/>
    </location>
</feature>
<gene>
    <name evidence="3" type="ORF">K7X08_009241</name>
</gene>
<keyword evidence="4" id="KW-1185">Reference proteome</keyword>
<dbReference type="EMBL" id="JAJAGQ010000001">
    <property type="protein sequence ID" value="KAJ8572730.1"/>
    <property type="molecule type" value="Genomic_DNA"/>
</dbReference>
<comment type="caution">
    <text evidence="3">The sequence shown here is derived from an EMBL/GenBank/DDBJ whole genome shotgun (WGS) entry which is preliminary data.</text>
</comment>
<organism evidence="3 4">
    <name type="scientific">Anisodus acutangulus</name>
    <dbReference type="NCBI Taxonomy" id="402998"/>
    <lineage>
        <taxon>Eukaryota</taxon>
        <taxon>Viridiplantae</taxon>
        <taxon>Streptophyta</taxon>
        <taxon>Embryophyta</taxon>
        <taxon>Tracheophyta</taxon>
        <taxon>Spermatophyta</taxon>
        <taxon>Magnoliopsida</taxon>
        <taxon>eudicotyledons</taxon>
        <taxon>Gunneridae</taxon>
        <taxon>Pentapetalae</taxon>
        <taxon>asterids</taxon>
        <taxon>lamiids</taxon>
        <taxon>Solanales</taxon>
        <taxon>Solanaceae</taxon>
        <taxon>Solanoideae</taxon>
        <taxon>Hyoscyameae</taxon>
        <taxon>Anisodus</taxon>
    </lineage>
</organism>
<evidence type="ECO:0000259" key="2">
    <source>
        <dbReference type="Pfam" id="PF20974"/>
    </source>
</evidence>
<dbReference type="AlphaFoldDB" id="A0A9Q1MZE8"/>
<dbReference type="InterPro" id="IPR020056">
    <property type="entry name" value="Rbsml_bL25/Gln-tRNA_synth_N"/>
</dbReference>
<evidence type="ECO:0000313" key="3">
    <source>
        <dbReference type="EMBL" id="KAJ8572730.1"/>
    </source>
</evidence>
<dbReference type="InterPro" id="IPR049437">
    <property type="entry name" value="tRNA-synt_1c_C2"/>
</dbReference>
<reference evidence="4" key="1">
    <citation type="journal article" date="2023" name="Proc. Natl. Acad. Sci. U.S.A.">
        <title>Genomic and structural basis for evolution of tropane alkaloid biosynthesis.</title>
        <authorList>
            <person name="Wanga Y.-J."/>
            <person name="Taina T."/>
            <person name="Yua J.-Y."/>
            <person name="Lia J."/>
            <person name="Xua B."/>
            <person name="Chenc J."/>
            <person name="D'Auriad J.C."/>
            <person name="Huanga J.-P."/>
            <person name="Huanga S.-X."/>
        </authorList>
    </citation>
    <scope>NUCLEOTIDE SEQUENCE [LARGE SCALE GENOMIC DNA]</scope>
    <source>
        <strain evidence="4">cv. KIB-2019</strain>
    </source>
</reference>
<name>A0A9Q1MZE8_9SOLA</name>